<evidence type="ECO:0000259" key="6">
    <source>
        <dbReference type="PROSITE" id="PS50931"/>
    </source>
</evidence>
<evidence type="ECO:0000256" key="5">
    <source>
        <dbReference type="SAM" id="MobiDB-lite"/>
    </source>
</evidence>
<evidence type="ECO:0000313" key="7">
    <source>
        <dbReference type="EMBL" id="EHP39923.1"/>
    </source>
</evidence>
<feature type="region of interest" description="Disordered" evidence="5">
    <location>
        <begin position="53"/>
        <end position="75"/>
    </location>
</feature>
<evidence type="ECO:0000313" key="8">
    <source>
        <dbReference type="Proteomes" id="UP000005808"/>
    </source>
</evidence>
<dbReference type="RefSeq" id="WP_006161353.1">
    <property type="nucleotide sequence ID" value="NZ_AHJE01000078.1"/>
</dbReference>
<dbReference type="EMBL" id="AHJE01000078">
    <property type="protein sequence ID" value="EHP39923.1"/>
    <property type="molecule type" value="Genomic_DNA"/>
</dbReference>
<comment type="similarity">
    <text evidence="1">Belongs to the LysR transcriptional regulatory family.</text>
</comment>
<protein>
    <submittedName>
        <fullName evidence="7">LysR family transcriptional regulator</fullName>
    </submittedName>
</protein>
<evidence type="ECO:0000256" key="2">
    <source>
        <dbReference type="ARBA" id="ARBA00023015"/>
    </source>
</evidence>
<dbReference type="Proteomes" id="UP000005808">
    <property type="component" value="Unassembled WGS sequence"/>
</dbReference>
<feature type="compositionally biased region" description="Low complexity" evidence="5">
    <location>
        <begin position="66"/>
        <end position="75"/>
    </location>
</feature>
<evidence type="ECO:0000256" key="1">
    <source>
        <dbReference type="ARBA" id="ARBA00009437"/>
    </source>
</evidence>
<dbReference type="PROSITE" id="PS50931">
    <property type="entry name" value="HTH_LYSR"/>
    <property type="match status" value="1"/>
</dbReference>
<dbReference type="InterPro" id="IPR036388">
    <property type="entry name" value="WH-like_DNA-bd_sf"/>
</dbReference>
<keyword evidence="3" id="KW-0238">DNA-binding</keyword>
<comment type="caution">
    <text evidence="7">The sequence shown here is derived from an EMBL/GenBank/DDBJ whole genome shotgun (WGS) entry which is preliminary data.</text>
</comment>
<gene>
    <name evidence="7" type="ORF">OR16_28634</name>
</gene>
<dbReference type="SUPFAM" id="SSF46785">
    <property type="entry name" value="Winged helix' DNA-binding domain"/>
    <property type="match status" value="1"/>
</dbReference>
<name>H1SC03_9BURK</name>
<reference evidence="7 8" key="1">
    <citation type="journal article" date="2012" name="J. Bacteriol.">
        <title>De Novo Genome Project of Cupriavidus basilensis OR16.</title>
        <authorList>
            <person name="Cserhati M."/>
            <person name="Kriszt B."/>
            <person name="Szoboszlay S."/>
            <person name="Toth A."/>
            <person name="Szabo I."/>
            <person name="Tancsics A."/>
            <person name="Nagy I."/>
            <person name="Horvath B."/>
            <person name="Nagy I."/>
            <person name="Kukolya J."/>
        </authorList>
    </citation>
    <scope>NUCLEOTIDE SEQUENCE [LARGE SCALE GENOMIC DNA]</scope>
    <source>
        <strain evidence="7 8">OR16</strain>
    </source>
</reference>
<evidence type="ECO:0000256" key="3">
    <source>
        <dbReference type="ARBA" id="ARBA00023125"/>
    </source>
</evidence>
<dbReference type="PANTHER" id="PTHR30126:SF40">
    <property type="entry name" value="HTH-TYPE TRANSCRIPTIONAL REGULATOR GLTR"/>
    <property type="match status" value="1"/>
</dbReference>
<keyword evidence="4" id="KW-0804">Transcription</keyword>
<dbReference type="AlphaFoldDB" id="H1SC03"/>
<accession>H1SC03</accession>
<dbReference type="PANTHER" id="PTHR30126">
    <property type="entry name" value="HTH-TYPE TRANSCRIPTIONAL REGULATOR"/>
    <property type="match status" value="1"/>
</dbReference>
<dbReference type="InterPro" id="IPR036390">
    <property type="entry name" value="WH_DNA-bd_sf"/>
</dbReference>
<dbReference type="GO" id="GO:0000976">
    <property type="term" value="F:transcription cis-regulatory region binding"/>
    <property type="evidence" value="ECO:0007669"/>
    <property type="project" value="TreeGrafter"/>
</dbReference>
<dbReference type="Pfam" id="PF00126">
    <property type="entry name" value="HTH_1"/>
    <property type="match status" value="1"/>
</dbReference>
<proteinExistence type="inferred from homology"/>
<sequence length="75" mass="8040">MIRYFGTFLVAVETASFSAAGARLALTQSVVSTQVRRLEEDLGCSLFDRAGKSITLEESRRPPPGASASSSSMNR</sequence>
<feature type="domain" description="HTH lysR-type" evidence="6">
    <location>
        <begin position="1"/>
        <end position="57"/>
    </location>
</feature>
<organism evidence="7 8">
    <name type="scientific">Cupriavidus basilensis OR16</name>
    <dbReference type="NCBI Taxonomy" id="1127483"/>
    <lineage>
        <taxon>Bacteria</taxon>
        <taxon>Pseudomonadati</taxon>
        <taxon>Pseudomonadota</taxon>
        <taxon>Betaproteobacteria</taxon>
        <taxon>Burkholderiales</taxon>
        <taxon>Burkholderiaceae</taxon>
        <taxon>Cupriavidus</taxon>
    </lineage>
</organism>
<dbReference type="PATRIC" id="fig|1127483.3.peg.5717"/>
<dbReference type="Gene3D" id="1.10.10.10">
    <property type="entry name" value="Winged helix-like DNA-binding domain superfamily/Winged helix DNA-binding domain"/>
    <property type="match status" value="1"/>
</dbReference>
<dbReference type="PRINTS" id="PR00039">
    <property type="entry name" value="HTHLYSR"/>
</dbReference>
<dbReference type="GO" id="GO:0003700">
    <property type="term" value="F:DNA-binding transcription factor activity"/>
    <property type="evidence" value="ECO:0007669"/>
    <property type="project" value="InterPro"/>
</dbReference>
<keyword evidence="2" id="KW-0805">Transcription regulation</keyword>
<evidence type="ECO:0000256" key="4">
    <source>
        <dbReference type="ARBA" id="ARBA00023163"/>
    </source>
</evidence>
<dbReference type="InterPro" id="IPR000847">
    <property type="entry name" value="LysR_HTH_N"/>
</dbReference>